<reference evidence="1 2" key="1">
    <citation type="journal article" date="2019" name="Sci. Rep.">
        <title>Orb-weaving spider Araneus ventricosus genome elucidates the spidroin gene catalogue.</title>
        <authorList>
            <person name="Kono N."/>
            <person name="Nakamura H."/>
            <person name="Ohtoshi R."/>
            <person name="Moran D.A.P."/>
            <person name="Shinohara A."/>
            <person name="Yoshida Y."/>
            <person name="Fujiwara M."/>
            <person name="Mori M."/>
            <person name="Tomita M."/>
            <person name="Arakawa K."/>
        </authorList>
    </citation>
    <scope>NUCLEOTIDE SEQUENCE [LARGE SCALE GENOMIC DNA]</scope>
</reference>
<accession>A0A4Y2N4I7</accession>
<dbReference type="EMBL" id="BGPR01125966">
    <property type="protein sequence ID" value="GBN33559.1"/>
    <property type="molecule type" value="Genomic_DNA"/>
</dbReference>
<name>A0A4Y2N4I7_ARAVE</name>
<protein>
    <submittedName>
        <fullName evidence="1">Uncharacterized protein</fullName>
    </submittedName>
</protein>
<sequence>MSSFSEHLLPKKQLRTKFGSSRSNGLPCRTISARQNLQIASRLQTYHVENESEGKQENPTQFTFQPHHQMVGERFEVFRLISFDIYKISC</sequence>
<gene>
    <name evidence="1" type="ORF">AVEN_221445_1</name>
</gene>
<keyword evidence="2" id="KW-1185">Reference proteome</keyword>
<comment type="caution">
    <text evidence="1">The sequence shown here is derived from an EMBL/GenBank/DDBJ whole genome shotgun (WGS) entry which is preliminary data.</text>
</comment>
<evidence type="ECO:0000313" key="1">
    <source>
        <dbReference type="EMBL" id="GBN33559.1"/>
    </source>
</evidence>
<dbReference type="Proteomes" id="UP000499080">
    <property type="component" value="Unassembled WGS sequence"/>
</dbReference>
<evidence type="ECO:0000313" key="2">
    <source>
        <dbReference type="Proteomes" id="UP000499080"/>
    </source>
</evidence>
<organism evidence="1 2">
    <name type="scientific">Araneus ventricosus</name>
    <name type="common">Orbweaver spider</name>
    <name type="synonym">Epeira ventricosa</name>
    <dbReference type="NCBI Taxonomy" id="182803"/>
    <lineage>
        <taxon>Eukaryota</taxon>
        <taxon>Metazoa</taxon>
        <taxon>Ecdysozoa</taxon>
        <taxon>Arthropoda</taxon>
        <taxon>Chelicerata</taxon>
        <taxon>Arachnida</taxon>
        <taxon>Araneae</taxon>
        <taxon>Araneomorphae</taxon>
        <taxon>Entelegynae</taxon>
        <taxon>Araneoidea</taxon>
        <taxon>Araneidae</taxon>
        <taxon>Araneus</taxon>
    </lineage>
</organism>
<dbReference type="AlphaFoldDB" id="A0A4Y2N4I7"/>
<proteinExistence type="predicted"/>